<proteinExistence type="predicted"/>
<keyword evidence="2" id="KW-1185">Reference proteome</keyword>
<reference evidence="1 2" key="1">
    <citation type="journal article" date="2022" name="DNA Res.">
        <title>Chromosomal-level genome assembly of the orchid tree Bauhinia variegata (Leguminosae; Cercidoideae) supports the allotetraploid origin hypothesis of Bauhinia.</title>
        <authorList>
            <person name="Zhong Y."/>
            <person name="Chen Y."/>
            <person name="Zheng D."/>
            <person name="Pang J."/>
            <person name="Liu Y."/>
            <person name="Luo S."/>
            <person name="Meng S."/>
            <person name="Qian L."/>
            <person name="Wei D."/>
            <person name="Dai S."/>
            <person name="Zhou R."/>
        </authorList>
    </citation>
    <scope>NUCLEOTIDE SEQUENCE [LARGE SCALE GENOMIC DNA]</scope>
    <source>
        <strain evidence="1">BV-YZ2020</strain>
    </source>
</reference>
<comment type="caution">
    <text evidence="1">The sequence shown here is derived from an EMBL/GenBank/DDBJ whole genome shotgun (WGS) entry which is preliminary data.</text>
</comment>
<dbReference type="EMBL" id="CM039431">
    <property type="protein sequence ID" value="KAI4336859.1"/>
    <property type="molecule type" value="Genomic_DNA"/>
</dbReference>
<accession>A0ACB9NMB6</accession>
<protein>
    <submittedName>
        <fullName evidence="1">Uncharacterized protein</fullName>
    </submittedName>
</protein>
<evidence type="ECO:0000313" key="1">
    <source>
        <dbReference type="EMBL" id="KAI4336859.1"/>
    </source>
</evidence>
<evidence type="ECO:0000313" key="2">
    <source>
        <dbReference type="Proteomes" id="UP000828941"/>
    </source>
</evidence>
<organism evidence="1 2">
    <name type="scientific">Bauhinia variegata</name>
    <name type="common">Purple orchid tree</name>
    <name type="synonym">Phanera variegata</name>
    <dbReference type="NCBI Taxonomy" id="167791"/>
    <lineage>
        <taxon>Eukaryota</taxon>
        <taxon>Viridiplantae</taxon>
        <taxon>Streptophyta</taxon>
        <taxon>Embryophyta</taxon>
        <taxon>Tracheophyta</taxon>
        <taxon>Spermatophyta</taxon>
        <taxon>Magnoliopsida</taxon>
        <taxon>eudicotyledons</taxon>
        <taxon>Gunneridae</taxon>
        <taxon>Pentapetalae</taxon>
        <taxon>rosids</taxon>
        <taxon>fabids</taxon>
        <taxon>Fabales</taxon>
        <taxon>Fabaceae</taxon>
        <taxon>Cercidoideae</taxon>
        <taxon>Cercideae</taxon>
        <taxon>Bauhiniinae</taxon>
        <taxon>Bauhinia</taxon>
    </lineage>
</organism>
<dbReference type="Proteomes" id="UP000828941">
    <property type="component" value="Chromosome 6"/>
</dbReference>
<name>A0ACB9NMB6_BAUVA</name>
<sequence>MASVEFNNVKAEKANALRRYHKRQRLQNMLRLFNIGAALFVFSRSSWFSVAVDVISHLYSKFALLFNSTFSMFLLGNVIILVIYALSDHGGGKTGGQSDIYEDFRNNSESRLKVSAYGRSPSAANNIEEGSPETQMLTLNSSEDYTPEKEITRSEPVESPAFEKTVTAVTDTRTRTTTTTTCCTTVSMTTKGEKVSERKCYRRVQSESFERRIVVGRRRELNRVTSEVAREPERRICSVEELTNEEFNRTVEDFIAKHKRKQREEHKGSQKTEYLTLTQ</sequence>
<gene>
    <name evidence="1" type="ORF">L6164_015336</name>
</gene>